<feature type="compositionally biased region" description="Pro residues" evidence="1">
    <location>
        <begin position="29"/>
        <end position="98"/>
    </location>
</feature>
<feature type="compositionally biased region" description="Pro residues" evidence="1">
    <location>
        <begin position="105"/>
        <end position="115"/>
    </location>
</feature>
<feature type="region of interest" description="Disordered" evidence="1">
    <location>
        <begin position="227"/>
        <end position="370"/>
    </location>
</feature>
<dbReference type="EMBL" id="DS995701">
    <property type="protein sequence ID" value="EEQ28458.1"/>
    <property type="molecule type" value="Genomic_DNA"/>
</dbReference>
<dbReference type="OrthoDB" id="5411678at2759"/>
<dbReference type="PRINTS" id="PR01217">
    <property type="entry name" value="PRICHEXTENSN"/>
</dbReference>
<dbReference type="HOGENOM" id="CLU_042190_1_0_1"/>
<dbReference type="RefSeq" id="XP_002851242.1">
    <property type="nucleotide sequence ID" value="XM_002851196.1"/>
</dbReference>
<feature type="region of interest" description="Disordered" evidence="1">
    <location>
        <begin position="171"/>
        <end position="199"/>
    </location>
</feature>
<dbReference type="OMA" id="YCYPAST"/>
<dbReference type="AlphaFoldDB" id="C5FF74"/>
<reference evidence="3" key="1">
    <citation type="journal article" date="2012" name="MBio">
        <title>Comparative genome analysis of Trichophyton rubrum and related dermatophytes reveals candidate genes involved in infection.</title>
        <authorList>
            <person name="Martinez D.A."/>
            <person name="Oliver B.G."/>
            <person name="Graeser Y."/>
            <person name="Goldberg J.M."/>
            <person name="Li W."/>
            <person name="Martinez-Rossi N.M."/>
            <person name="Monod M."/>
            <person name="Shelest E."/>
            <person name="Barton R.C."/>
            <person name="Birch E."/>
            <person name="Brakhage A.A."/>
            <person name="Chen Z."/>
            <person name="Gurr S.J."/>
            <person name="Heiman D."/>
            <person name="Heitman J."/>
            <person name="Kosti I."/>
            <person name="Rossi A."/>
            <person name="Saif S."/>
            <person name="Samalova M."/>
            <person name="Saunders C.W."/>
            <person name="Shea T."/>
            <person name="Summerbell R.C."/>
            <person name="Xu J."/>
            <person name="Young S."/>
            <person name="Zeng Q."/>
            <person name="Birren B.W."/>
            <person name="Cuomo C.A."/>
            <person name="White T.C."/>
        </authorList>
    </citation>
    <scope>NUCLEOTIDE SEQUENCE [LARGE SCALE GENOMIC DNA]</scope>
    <source>
        <strain evidence="3">ATCC MYA-4605 / CBS 113480</strain>
    </source>
</reference>
<feature type="compositionally biased region" description="Polar residues" evidence="1">
    <location>
        <begin position="180"/>
        <end position="198"/>
    </location>
</feature>
<gene>
    <name evidence="2" type="ORF">MCYG_01346</name>
</gene>
<sequence length="370" mass="38628">MAAMSTGGGMPTSEPPKPTSDPGSKQTTPNPPPTSSEPPKPSDPTSAPPPPPPPPTSEPPKPPTTEPSQPPPPPPPTSSPTSPNPQPTDSPTPPPPAPTATEPTPTSPDPPPTTTTPPGQRKARKLAEEERKQEIEEYRFNPNNDPTLPAVGMYDTDVAMKDTSAASGAVAASGGYRGWGTTSNSRHAPTNTASSGGADSSALYAREVSPVEETFQLADDEQRQGLGRVHEPTGGIPKALHIGQPPLQQPQQQQPLQPQNQMSPNQMSPNQNTSNIHRGLSNASSAYSAGAQSDMSDDMMPPGAPSGAQYYEESAYYPDGGQGYSHGHGHDQAGLGPQPVIRDVSARRNTRIESPSVFPQQGNAGIAQNF</sequence>
<proteinExistence type="predicted"/>
<evidence type="ECO:0000256" key="1">
    <source>
        <dbReference type="SAM" id="MobiDB-lite"/>
    </source>
</evidence>
<protein>
    <submittedName>
        <fullName evidence="2">Splicing factor 3B subunit 4</fullName>
    </submittedName>
</protein>
<dbReference type="VEuPathDB" id="FungiDB:MCYG_01346"/>
<feature type="region of interest" description="Disordered" evidence="1">
    <location>
        <begin position="1"/>
        <end position="152"/>
    </location>
</feature>
<organism evidence="2 3">
    <name type="scientific">Arthroderma otae (strain ATCC MYA-4605 / CBS 113480)</name>
    <name type="common">Microsporum canis</name>
    <dbReference type="NCBI Taxonomy" id="554155"/>
    <lineage>
        <taxon>Eukaryota</taxon>
        <taxon>Fungi</taxon>
        <taxon>Dikarya</taxon>
        <taxon>Ascomycota</taxon>
        <taxon>Pezizomycotina</taxon>
        <taxon>Eurotiomycetes</taxon>
        <taxon>Eurotiomycetidae</taxon>
        <taxon>Onygenales</taxon>
        <taxon>Arthrodermataceae</taxon>
        <taxon>Microsporum</taxon>
    </lineage>
</organism>
<name>C5FF74_ARTOC</name>
<feature type="compositionally biased region" description="Low complexity" evidence="1">
    <location>
        <begin position="244"/>
        <end position="272"/>
    </location>
</feature>
<dbReference type="STRING" id="554155.C5FF74"/>
<feature type="compositionally biased region" description="Polar residues" evidence="1">
    <location>
        <begin position="273"/>
        <end position="294"/>
    </location>
</feature>
<dbReference type="GeneID" id="9228863"/>
<evidence type="ECO:0000313" key="3">
    <source>
        <dbReference type="Proteomes" id="UP000002035"/>
    </source>
</evidence>
<accession>C5FF74</accession>
<keyword evidence="3" id="KW-1185">Reference proteome</keyword>
<dbReference type="Proteomes" id="UP000002035">
    <property type="component" value="Unassembled WGS sequence"/>
</dbReference>
<feature type="compositionally biased region" description="Basic and acidic residues" evidence="1">
    <location>
        <begin position="125"/>
        <end position="139"/>
    </location>
</feature>
<feature type="compositionally biased region" description="Gly residues" evidence="1">
    <location>
        <begin position="1"/>
        <end position="10"/>
    </location>
</feature>
<dbReference type="eggNOG" id="ENOG502S35T">
    <property type="taxonomic scope" value="Eukaryota"/>
</dbReference>
<feature type="compositionally biased region" description="Polar residues" evidence="1">
    <location>
        <begin position="357"/>
        <end position="370"/>
    </location>
</feature>
<evidence type="ECO:0000313" key="2">
    <source>
        <dbReference type="EMBL" id="EEQ28458.1"/>
    </source>
</evidence>